<name>A0A5K3G5J5_MESCO</name>
<proteinExistence type="predicted"/>
<evidence type="ECO:0000256" key="1">
    <source>
        <dbReference type="SAM" id="MobiDB-lite"/>
    </source>
</evidence>
<dbReference type="AlphaFoldDB" id="A0A5K3G5J5"/>
<feature type="compositionally biased region" description="Low complexity" evidence="1">
    <location>
        <begin position="1"/>
        <end position="21"/>
    </location>
</feature>
<accession>A0A5K3G5J5</accession>
<feature type="compositionally biased region" description="Polar residues" evidence="1">
    <location>
        <begin position="33"/>
        <end position="42"/>
    </location>
</feature>
<sequence length="79" mass="8778">MQLSSHTTRTARPRTAATSSTVHRPPHTRLHPQATQHDSPQKTTRRLFVTSTTRRDMHRSHSQPPVGTSTGSATVSLRV</sequence>
<organism evidence="2">
    <name type="scientific">Mesocestoides corti</name>
    <name type="common">Flatworm</name>
    <dbReference type="NCBI Taxonomy" id="53468"/>
    <lineage>
        <taxon>Eukaryota</taxon>
        <taxon>Metazoa</taxon>
        <taxon>Spiralia</taxon>
        <taxon>Lophotrochozoa</taxon>
        <taxon>Platyhelminthes</taxon>
        <taxon>Cestoda</taxon>
        <taxon>Eucestoda</taxon>
        <taxon>Cyclophyllidea</taxon>
        <taxon>Mesocestoididae</taxon>
        <taxon>Mesocestoides</taxon>
    </lineage>
</organism>
<dbReference type="WBParaSite" id="MCU_014726-RA">
    <property type="protein sequence ID" value="MCU_014726-RA"/>
    <property type="gene ID" value="MCU_014726"/>
</dbReference>
<protein>
    <submittedName>
        <fullName evidence="2">Uncharacterized protein</fullName>
    </submittedName>
</protein>
<evidence type="ECO:0000313" key="2">
    <source>
        <dbReference type="WBParaSite" id="MCU_014726-RA"/>
    </source>
</evidence>
<reference evidence="2" key="1">
    <citation type="submission" date="2019-11" db="UniProtKB">
        <authorList>
            <consortium name="WormBaseParasite"/>
        </authorList>
    </citation>
    <scope>IDENTIFICATION</scope>
</reference>
<feature type="compositionally biased region" description="Polar residues" evidence="1">
    <location>
        <begin position="62"/>
        <end position="79"/>
    </location>
</feature>
<feature type="region of interest" description="Disordered" evidence="1">
    <location>
        <begin position="1"/>
        <end position="79"/>
    </location>
</feature>